<dbReference type="PROSITE" id="PS50011">
    <property type="entry name" value="PROTEIN_KINASE_DOM"/>
    <property type="match status" value="1"/>
</dbReference>
<keyword evidence="4" id="KW-0418">Kinase</keyword>
<evidence type="ECO:0000256" key="2">
    <source>
        <dbReference type="ARBA" id="ARBA00022679"/>
    </source>
</evidence>
<name>A0ABQ7H2Q0_DUNSA</name>
<evidence type="ECO:0000259" key="7">
    <source>
        <dbReference type="PROSITE" id="PS50011"/>
    </source>
</evidence>
<evidence type="ECO:0000313" key="9">
    <source>
        <dbReference type="Proteomes" id="UP000815325"/>
    </source>
</evidence>
<evidence type="ECO:0000256" key="1">
    <source>
        <dbReference type="ARBA" id="ARBA00006529"/>
    </source>
</evidence>
<dbReference type="InterPro" id="IPR011009">
    <property type="entry name" value="Kinase-like_dom_sf"/>
</dbReference>
<keyword evidence="2" id="KW-0808">Transferase</keyword>
<accession>A0ABQ7H2Q0</accession>
<dbReference type="InterPro" id="IPR050538">
    <property type="entry name" value="MAP_kinase_kinase_kinase"/>
</dbReference>
<dbReference type="SMART" id="SM00220">
    <property type="entry name" value="S_TKc"/>
    <property type="match status" value="1"/>
</dbReference>
<keyword evidence="9" id="KW-1185">Reference proteome</keyword>
<feature type="compositionally biased region" description="Polar residues" evidence="6">
    <location>
        <begin position="299"/>
        <end position="309"/>
    </location>
</feature>
<gene>
    <name evidence="8" type="ORF">DUNSADRAFT_14297</name>
</gene>
<keyword evidence="3" id="KW-0547">Nucleotide-binding</keyword>
<organism evidence="8 9">
    <name type="scientific">Dunaliella salina</name>
    <name type="common">Green alga</name>
    <name type="synonym">Protococcus salinus</name>
    <dbReference type="NCBI Taxonomy" id="3046"/>
    <lineage>
        <taxon>Eukaryota</taxon>
        <taxon>Viridiplantae</taxon>
        <taxon>Chlorophyta</taxon>
        <taxon>core chlorophytes</taxon>
        <taxon>Chlorophyceae</taxon>
        <taxon>CS clade</taxon>
        <taxon>Chlamydomonadales</taxon>
        <taxon>Dunaliellaceae</taxon>
        <taxon>Dunaliella</taxon>
    </lineage>
</organism>
<evidence type="ECO:0000313" key="8">
    <source>
        <dbReference type="EMBL" id="KAF5841122.1"/>
    </source>
</evidence>
<evidence type="ECO:0000256" key="4">
    <source>
        <dbReference type="ARBA" id="ARBA00022777"/>
    </source>
</evidence>
<dbReference type="InterPro" id="IPR000719">
    <property type="entry name" value="Prot_kinase_dom"/>
</dbReference>
<dbReference type="Proteomes" id="UP000815325">
    <property type="component" value="Unassembled WGS sequence"/>
</dbReference>
<evidence type="ECO:0000256" key="5">
    <source>
        <dbReference type="ARBA" id="ARBA00022840"/>
    </source>
</evidence>
<evidence type="ECO:0000256" key="3">
    <source>
        <dbReference type="ARBA" id="ARBA00022741"/>
    </source>
</evidence>
<feature type="region of interest" description="Disordered" evidence="6">
    <location>
        <begin position="244"/>
        <end position="326"/>
    </location>
</feature>
<feature type="compositionally biased region" description="Polar residues" evidence="6">
    <location>
        <begin position="244"/>
        <end position="257"/>
    </location>
</feature>
<dbReference type="SUPFAM" id="SSF56112">
    <property type="entry name" value="Protein kinase-like (PK-like)"/>
    <property type="match status" value="1"/>
</dbReference>
<protein>
    <submittedName>
        <fullName evidence="8">Kinase-like domain-containing protein</fullName>
    </submittedName>
</protein>
<proteinExistence type="inferred from homology"/>
<dbReference type="PANTHER" id="PTHR48016">
    <property type="entry name" value="MAP KINASE KINASE KINASE SSK2-RELATED-RELATED"/>
    <property type="match status" value="1"/>
</dbReference>
<reference evidence="8" key="1">
    <citation type="submission" date="2017-08" db="EMBL/GenBank/DDBJ databases">
        <authorList>
            <person name="Polle J.E."/>
            <person name="Barry K."/>
            <person name="Cushman J."/>
            <person name="Schmutz J."/>
            <person name="Tran D."/>
            <person name="Hathwaick L.T."/>
            <person name="Yim W.C."/>
            <person name="Jenkins J."/>
            <person name="Mckie-Krisberg Z.M."/>
            <person name="Prochnik S."/>
            <person name="Lindquist E."/>
            <person name="Dockter R.B."/>
            <person name="Adam C."/>
            <person name="Molina H."/>
            <person name="Bunkerborg J."/>
            <person name="Jin E."/>
            <person name="Buchheim M."/>
            <person name="Magnuson J."/>
        </authorList>
    </citation>
    <scope>NUCLEOTIDE SEQUENCE</scope>
    <source>
        <strain evidence="8">CCAP 19/18</strain>
    </source>
</reference>
<evidence type="ECO:0000256" key="6">
    <source>
        <dbReference type="SAM" id="MobiDB-lite"/>
    </source>
</evidence>
<comment type="similarity">
    <text evidence="1">Belongs to the protein kinase superfamily. STE Ser/Thr protein kinase family. MAP kinase kinase kinase subfamily.</text>
</comment>
<comment type="caution">
    <text evidence="8">The sequence shown here is derived from an EMBL/GenBank/DDBJ whole genome shotgun (WGS) entry which is preliminary data.</text>
</comment>
<dbReference type="Pfam" id="PF00069">
    <property type="entry name" value="Pkinase"/>
    <property type="match status" value="1"/>
</dbReference>
<keyword evidence="5" id="KW-0067">ATP-binding</keyword>
<sequence length="418" mass="44561">MFEGVGVVVLEVGSGPVSLLSGLDHPNIVRYVGTMREGSSLLIFLEYVPGGSISSLLARFGRLSEAVICVYTRQLLSGLAYLHAQRTVHRDVKGANLLVETNGRVKLTDFGMAKQMVEAASFTKSFKGSAYWMAPEVVRQQGHGMAADIWSLGCTGGEMATGKPPWTQCTTQVQAIFKIASSQDLPAIPEFLSPQATEFVLLCLQRDPSARPSAESLLNHPFVTFEDASAVPALRSLDYRYLNHVSSPTQPNKQRQQPGLPPQHPTYPNRRFSGQHGPNKAAGGKGGGAPEASGKASSQLGKTPSGNNKSDNDAARAGKSPVGVAKVTQDSLIEQVLGKAGRDLGTHRSSAQKVLADKEAETAANEDTVDFSVQPSNFKVRGLLSLSQLPLLAQNSLPVVHVSQLYARPTDPTSPPPS</sequence>
<dbReference type="PANTHER" id="PTHR48016:SF56">
    <property type="entry name" value="MAPKK KINASE"/>
    <property type="match status" value="1"/>
</dbReference>
<dbReference type="Gene3D" id="1.10.510.10">
    <property type="entry name" value="Transferase(Phosphotransferase) domain 1"/>
    <property type="match status" value="1"/>
</dbReference>
<feature type="domain" description="Protein kinase" evidence="7">
    <location>
        <begin position="1"/>
        <end position="223"/>
    </location>
</feature>
<dbReference type="EMBL" id="MU069494">
    <property type="protein sequence ID" value="KAF5841122.1"/>
    <property type="molecule type" value="Genomic_DNA"/>
</dbReference>